<organism evidence="1">
    <name type="scientific">hydrocarbon metagenome</name>
    <dbReference type="NCBI Taxonomy" id="938273"/>
    <lineage>
        <taxon>unclassified sequences</taxon>
        <taxon>metagenomes</taxon>
        <taxon>ecological metagenomes</taxon>
    </lineage>
</organism>
<dbReference type="EMBL" id="LNQE01001882">
    <property type="protein sequence ID" value="KUG03423.1"/>
    <property type="molecule type" value="Genomic_DNA"/>
</dbReference>
<accession>A0A0W8E452</accession>
<name>A0A0W8E452_9ZZZZ</name>
<proteinExistence type="predicted"/>
<dbReference type="AlphaFoldDB" id="A0A0W8E452"/>
<evidence type="ECO:0000313" key="1">
    <source>
        <dbReference type="EMBL" id="KUG03423.1"/>
    </source>
</evidence>
<protein>
    <submittedName>
        <fullName evidence="1">Uncharacterized protein</fullName>
    </submittedName>
</protein>
<sequence>MQLLCQTKIALINPKKLPGGIEKAGGWACVFVPCLPHKG</sequence>
<comment type="caution">
    <text evidence="1">The sequence shown here is derived from an EMBL/GenBank/DDBJ whole genome shotgun (WGS) entry which is preliminary data.</text>
</comment>
<gene>
    <name evidence="1" type="ORF">ASZ90_019211</name>
</gene>
<reference evidence="1" key="1">
    <citation type="journal article" date="2015" name="Proc. Natl. Acad. Sci. U.S.A.">
        <title>Networks of energetic and metabolic interactions define dynamics in microbial communities.</title>
        <authorList>
            <person name="Embree M."/>
            <person name="Liu J.K."/>
            <person name="Al-Bassam M.M."/>
            <person name="Zengler K."/>
        </authorList>
    </citation>
    <scope>NUCLEOTIDE SEQUENCE</scope>
</reference>